<protein>
    <recommendedName>
        <fullName evidence="2">Negative regulator of flagellin synthesis</fullName>
    </recommendedName>
    <alternativeName>
        <fullName evidence="8">Anti-sigma-28 factor</fullName>
    </alternativeName>
</protein>
<reference evidence="11 12" key="2">
    <citation type="submission" date="2019-08" db="EMBL/GenBank/DDBJ databases">
        <authorList>
            <person name="Henke P."/>
        </authorList>
    </citation>
    <scope>NUCLEOTIDE SEQUENCE [LARGE SCALE GENOMIC DNA]</scope>
    <source>
        <strain evidence="11">Phe10_nw2017</strain>
    </source>
</reference>
<dbReference type="Pfam" id="PF04316">
    <property type="entry name" value="FlgM"/>
    <property type="match status" value="1"/>
</dbReference>
<dbReference type="InterPro" id="IPR007412">
    <property type="entry name" value="FlgM"/>
</dbReference>
<evidence type="ECO:0000256" key="9">
    <source>
        <dbReference type="SAM" id="MobiDB-lite"/>
    </source>
</evidence>
<sequence length="126" mass="13148">MTTKPVNSQGTPSPLTMPAAPRPAEGAKVGEAKIQPPQPLAGSAGSQSKSAADASNVQISNAGKGRAEAYQKALDIARGTPDIREDRVAALKKQIQDGTYQVDSGKIADGMLREAIKDHLADTLER</sequence>
<comment type="caution">
    <text evidence="11">The sequence shown here is derived from an EMBL/GenBank/DDBJ whole genome shotgun (WGS) entry which is preliminary data.</text>
</comment>
<dbReference type="Proteomes" id="UP000321083">
    <property type="component" value="Unassembled WGS sequence"/>
</dbReference>
<feature type="compositionally biased region" description="Low complexity" evidence="9">
    <location>
        <begin position="41"/>
        <end position="55"/>
    </location>
</feature>
<keyword evidence="11" id="KW-0966">Cell projection</keyword>
<evidence type="ECO:0000256" key="8">
    <source>
        <dbReference type="ARBA" id="ARBA00030117"/>
    </source>
</evidence>
<keyword evidence="6" id="KW-0804">Transcription</keyword>
<keyword evidence="4" id="KW-1005">Bacterial flagellum biogenesis</keyword>
<evidence type="ECO:0000256" key="7">
    <source>
        <dbReference type="ARBA" id="ARBA00024739"/>
    </source>
</evidence>
<feature type="region of interest" description="Disordered" evidence="9">
    <location>
        <begin position="1"/>
        <end position="69"/>
    </location>
</feature>
<proteinExistence type="inferred from homology"/>
<evidence type="ECO:0000256" key="1">
    <source>
        <dbReference type="ARBA" id="ARBA00005322"/>
    </source>
</evidence>
<evidence type="ECO:0000256" key="2">
    <source>
        <dbReference type="ARBA" id="ARBA00017823"/>
    </source>
</evidence>
<keyword evidence="11" id="KW-0282">Flagellum</keyword>
<accession>A0A5C6MF18</accession>
<dbReference type="GO" id="GO:0045892">
    <property type="term" value="P:negative regulation of DNA-templated transcription"/>
    <property type="evidence" value="ECO:0007669"/>
    <property type="project" value="InterPro"/>
</dbReference>
<keyword evidence="5" id="KW-0805">Transcription regulation</keyword>
<dbReference type="InterPro" id="IPR035890">
    <property type="entry name" value="Anti-sigma-28_factor_FlgM_sf"/>
</dbReference>
<evidence type="ECO:0000256" key="3">
    <source>
        <dbReference type="ARBA" id="ARBA00022491"/>
    </source>
</evidence>
<reference evidence="11 12" key="1">
    <citation type="submission" date="2019-08" db="EMBL/GenBank/DDBJ databases">
        <title>100 year-old enigma solved: identification of Planctomyces bekefii, the type genus and species of the phylum Planctomycetes.</title>
        <authorList>
            <person name="Svetlana D.N."/>
            <person name="Overmann J."/>
        </authorList>
    </citation>
    <scope>NUCLEOTIDE SEQUENCE [LARGE SCALE GENOMIC DNA]</scope>
    <source>
        <strain evidence="11">Phe10_nw2017</strain>
    </source>
</reference>
<dbReference type="SUPFAM" id="SSF101498">
    <property type="entry name" value="Anti-sigma factor FlgM"/>
    <property type="match status" value="1"/>
</dbReference>
<dbReference type="EMBL" id="SRHE01000054">
    <property type="protein sequence ID" value="TWW11534.1"/>
    <property type="molecule type" value="Genomic_DNA"/>
</dbReference>
<feature type="domain" description="Anti-sigma-28 factor FlgM C-terminal" evidence="10">
    <location>
        <begin position="57"/>
        <end position="112"/>
    </location>
</feature>
<comment type="similarity">
    <text evidence="1">Belongs to the FlgM family.</text>
</comment>
<feature type="compositionally biased region" description="Polar residues" evidence="9">
    <location>
        <begin position="1"/>
        <end position="14"/>
    </location>
</feature>
<keyword evidence="12" id="KW-1185">Reference proteome</keyword>
<comment type="function">
    <text evidence="7">Responsible for the coupling of flagellin expression to flagellar assembly by preventing expression of the flagellin genes when a component of the middle class of proteins is defective. It negatively regulates flagellar genes by inhibiting the activity of FliA by directly binding to FliA.</text>
</comment>
<evidence type="ECO:0000313" key="11">
    <source>
        <dbReference type="EMBL" id="TWW11534.1"/>
    </source>
</evidence>
<dbReference type="AlphaFoldDB" id="A0A5C6MF18"/>
<evidence type="ECO:0000256" key="4">
    <source>
        <dbReference type="ARBA" id="ARBA00022795"/>
    </source>
</evidence>
<evidence type="ECO:0000256" key="6">
    <source>
        <dbReference type="ARBA" id="ARBA00023163"/>
    </source>
</evidence>
<evidence type="ECO:0000259" key="10">
    <source>
        <dbReference type="Pfam" id="PF04316"/>
    </source>
</evidence>
<keyword evidence="3" id="KW-0678">Repressor</keyword>
<dbReference type="NCBIfam" id="TIGR03824">
    <property type="entry name" value="FlgM_jcvi"/>
    <property type="match status" value="1"/>
</dbReference>
<dbReference type="GO" id="GO:0044781">
    <property type="term" value="P:bacterial-type flagellum organization"/>
    <property type="evidence" value="ECO:0007669"/>
    <property type="project" value="UniProtKB-KW"/>
</dbReference>
<name>A0A5C6MF18_9PLAN</name>
<gene>
    <name evidence="11" type="ORF">E3A20_04570</name>
</gene>
<evidence type="ECO:0000313" key="12">
    <source>
        <dbReference type="Proteomes" id="UP000321083"/>
    </source>
</evidence>
<keyword evidence="11" id="KW-0969">Cilium</keyword>
<evidence type="ECO:0000256" key="5">
    <source>
        <dbReference type="ARBA" id="ARBA00023015"/>
    </source>
</evidence>
<dbReference type="InterPro" id="IPR031316">
    <property type="entry name" value="FlgM_C"/>
</dbReference>
<organism evidence="11 12">
    <name type="scientific">Planctomyces bekefii</name>
    <dbReference type="NCBI Taxonomy" id="1653850"/>
    <lineage>
        <taxon>Bacteria</taxon>
        <taxon>Pseudomonadati</taxon>
        <taxon>Planctomycetota</taxon>
        <taxon>Planctomycetia</taxon>
        <taxon>Planctomycetales</taxon>
        <taxon>Planctomycetaceae</taxon>
        <taxon>Planctomyces</taxon>
    </lineage>
</organism>